<proteinExistence type="predicted"/>
<keyword evidence="3" id="KW-0010">Activator</keyword>
<keyword evidence="4" id="KW-0804">Transcription</keyword>
<evidence type="ECO:0000256" key="1">
    <source>
        <dbReference type="ARBA" id="ARBA00023015"/>
    </source>
</evidence>
<dbReference type="InterPro" id="IPR020449">
    <property type="entry name" value="Tscrpt_reg_AraC-type_HTH"/>
</dbReference>
<evidence type="ECO:0000256" key="4">
    <source>
        <dbReference type="ARBA" id="ARBA00023163"/>
    </source>
</evidence>
<dbReference type="SUPFAM" id="SSF46689">
    <property type="entry name" value="Homeodomain-like"/>
    <property type="match status" value="2"/>
</dbReference>
<dbReference type="InterPro" id="IPR009057">
    <property type="entry name" value="Homeodomain-like_sf"/>
</dbReference>
<dbReference type="Pfam" id="PF12833">
    <property type="entry name" value="HTH_18"/>
    <property type="match status" value="1"/>
</dbReference>
<protein>
    <submittedName>
        <fullName evidence="6">Transcriptional regulator, AraC family</fullName>
    </submittedName>
</protein>
<dbReference type="PROSITE" id="PS01124">
    <property type="entry name" value="HTH_ARAC_FAMILY_2"/>
    <property type="match status" value="1"/>
</dbReference>
<gene>
    <name evidence="6" type="ORF">AVDCRST_MAG11-3709</name>
</gene>
<keyword evidence="2" id="KW-0238">DNA-binding</keyword>
<accession>A0A6J4MAC4</accession>
<dbReference type="SUPFAM" id="SSF51215">
    <property type="entry name" value="Regulatory protein AraC"/>
    <property type="match status" value="1"/>
</dbReference>
<dbReference type="InterPro" id="IPR018060">
    <property type="entry name" value="HTH_AraC"/>
</dbReference>
<dbReference type="EMBL" id="CADCTU010000791">
    <property type="protein sequence ID" value="CAA9354128.1"/>
    <property type="molecule type" value="Genomic_DNA"/>
</dbReference>
<dbReference type="GO" id="GO:0003700">
    <property type="term" value="F:DNA-binding transcription factor activity"/>
    <property type="evidence" value="ECO:0007669"/>
    <property type="project" value="InterPro"/>
</dbReference>
<keyword evidence="1" id="KW-0805">Transcription regulation</keyword>
<dbReference type="Pfam" id="PF02311">
    <property type="entry name" value="AraC_binding"/>
    <property type="match status" value="1"/>
</dbReference>
<evidence type="ECO:0000256" key="2">
    <source>
        <dbReference type="ARBA" id="ARBA00023125"/>
    </source>
</evidence>
<dbReference type="InterPro" id="IPR018062">
    <property type="entry name" value="HTH_AraC-typ_CS"/>
</dbReference>
<evidence type="ECO:0000313" key="6">
    <source>
        <dbReference type="EMBL" id="CAA9354128.1"/>
    </source>
</evidence>
<dbReference type="PRINTS" id="PR00032">
    <property type="entry name" value="HTHARAC"/>
</dbReference>
<sequence>MLVTTPDPRRRLEPGEFFGRAVAVRRVAELVLVDSLHGAGLRVPRHEHEHAYLSVIRGGSFTETYGRRTRVPAPGVLLVNPPGEAHSERMDAHPVSSLNIELGAGWLRALFELGTPLDRPAAVRAEAIVPLGRRLLREVTRRDADSALAVESLTWELLHAALGPVPVDRARPRWLRDLRDRIDGSLDRPPELRSLAYEAGVHPVHFAVVFRRFYGCSLGEYARRRRLDAARSRVADPDVPLSRIALELGFADQSHFTRTFKRFTGMTPGQYRTLLGFKTR</sequence>
<feature type="domain" description="HTH araC/xylS-type" evidence="5">
    <location>
        <begin position="176"/>
        <end position="274"/>
    </location>
</feature>
<dbReference type="InterPro" id="IPR003313">
    <property type="entry name" value="AraC-bd"/>
</dbReference>
<name>A0A6J4MAC4_9BACT</name>
<dbReference type="Gene3D" id="1.10.10.60">
    <property type="entry name" value="Homeodomain-like"/>
    <property type="match status" value="1"/>
</dbReference>
<dbReference type="InterPro" id="IPR050204">
    <property type="entry name" value="AraC_XylS_family_regulators"/>
</dbReference>
<dbReference type="PANTHER" id="PTHR46796">
    <property type="entry name" value="HTH-TYPE TRANSCRIPTIONAL ACTIVATOR RHAS-RELATED"/>
    <property type="match status" value="1"/>
</dbReference>
<reference evidence="6" key="1">
    <citation type="submission" date="2020-02" db="EMBL/GenBank/DDBJ databases">
        <authorList>
            <person name="Meier V. D."/>
        </authorList>
    </citation>
    <scope>NUCLEOTIDE SEQUENCE</scope>
    <source>
        <strain evidence="6">AVDCRST_MAG11</strain>
    </source>
</reference>
<dbReference type="PROSITE" id="PS00041">
    <property type="entry name" value="HTH_ARAC_FAMILY_1"/>
    <property type="match status" value="1"/>
</dbReference>
<dbReference type="InterPro" id="IPR037923">
    <property type="entry name" value="HTH-like"/>
</dbReference>
<organism evidence="6">
    <name type="scientific">uncultured Gemmatimonadaceae bacterium</name>
    <dbReference type="NCBI Taxonomy" id="246130"/>
    <lineage>
        <taxon>Bacteria</taxon>
        <taxon>Pseudomonadati</taxon>
        <taxon>Gemmatimonadota</taxon>
        <taxon>Gemmatimonadia</taxon>
        <taxon>Gemmatimonadales</taxon>
        <taxon>Gemmatimonadaceae</taxon>
        <taxon>environmental samples</taxon>
    </lineage>
</organism>
<evidence type="ECO:0000256" key="3">
    <source>
        <dbReference type="ARBA" id="ARBA00023159"/>
    </source>
</evidence>
<dbReference type="AlphaFoldDB" id="A0A6J4MAC4"/>
<evidence type="ECO:0000259" key="5">
    <source>
        <dbReference type="PROSITE" id="PS01124"/>
    </source>
</evidence>
<dbReference type="GO" id="GO:0043565">
    <property type="term" value="F:sequence-specific DNA binding"/>
    <property type="evidence" value="ECO:0007669"/>
    <property type="project" value="InterPro"/>
</dbReference>
<dbReference type="SMART" id="SM00342">
    <property type="entry name" value="HTH_ARAC"/>
    <property type="match status" value="1"/>
</dbReference>